<evidence type="ECO:0000313" key="2">
    <source>
        <dbReference type="EMBL" id="CAI8843887.1"/>
    </source>
</evidence>
<sequence>MKADVRKWAALVLVIAFADGCSSIRARTEVLQNDWAVYPGVRQDVREIGGIFKGERSAPGWINGLVTSVLVFDLPFSAIFDTFVLPYDWYRIRNPRPADEIRVPSEGRPIPGPEDVGG</sequence>
<gene>
    <name evidence="2" type="ORF">MSZNOR_2381</name>
</gene>
<dbReference type="EMBL" id="OX458333">
    <property type="protein sequence ID" value="CAI8843887.1"/>
    <property type="molecule type" value="Genomic_DNA"/>
</dbReference>
<accession>A0ABM9I2C7</accession>
<evidence type="ECO:0000313" key="3">
    <source>
        <dbReference type="Proteomes" id="UP001162030"/>
    </source>
</evidence>
<dbReference type="Pfam" id="PF07119">
    <property type="entry name" value="DUF1375"/>
    <property type="match status" value="1"/>
</dbReference>
<proteinExistence type="predicted"/>
<dbReference type="InterPro" id="IPR010780">
    <property type="entry name" value="DUF1375"/>
</dbReference>
<dbReference type="Proteomes" id="UP001162030">
    <property type="component" value="Chromosome"/>
</dbReference>
<name>A0ABM9I2C7_9GAMM</name>
<keyword evidence="3" id="KW-1185">Reference proteome</keyword>
<organism evidence="2 3">
    <name type="scientific">Methylocaldum szegediense</name>
    <dbReference type="NCBI Taxonomy" id="73780"/>
    <lineage>
        <taxon>Bacteria</taxon>
        <taxon>Pseudomonadati</taxon>
        <taxon>Pseudomonadota</taxon>
        <taxon>Gammaproteobacteria</taxon>
        <taxon>Methylococcales</taxon>
        <taxon>Methylococcaceae</taxon>
        <taxon>Methylocaldum</taxon>
    </lineage>
</organism>
<reference evidence="2 3" key="1">
    <citation type="submission" date="2023-03" db="EMBL/GenBank/DDBJ databases">
        <authorList>
            <person name="Pearce D."/>
        </authorList>
    </citation>
    <scope>NUCLEOTIDE SEQUENCE [LARGE SCALE GENOMIC DNA]</scope>
    <source>
        <strain evidence="2">Msz</strain>
    </source>
</reference>
<feature type="region of interest" description="Disordered" evidence="1">
    <location>
        <begin position="99"/>
        <end position="118"/>
    </location>
</feature>
<evidence type="ECO:0000256" key="1">
    <source>
        <dbReference type="SAM" id="MobiDB-lite"/>
    </source>
</evidence>
<dbReference type="RefSeq" id="WP_051331979.1">
    <property type="nucleotide sequence ID" value="NZ_OX458333.1"/>
</dbReference>
<protein>
    <recommendedName>
        <fullName evidence="4">YceK/YidQ family lipoprotein</fullName>
    </recommendedName>
</protein>
<evidence type="ECO:0008006" key="4">
    <source>
        <dbReference type="Google" id="ProtNLM"/>
    </source>
</evidence>